<dbReference type="EMBL" id="JAUZVY010000004">
    <property type="protein sequence ID" value="MDP4529629.1"/>
    <property type="molecule type" value="Genomic_DNA"/>
</dbReference>
<proteinExistence type="predicted"/>
<organism evidence="2 3">
    <name type="scientific">Alkalimonas delamerensis</name>
    <dbReference type="NCBI Taxonomy" id="265981"/>
    <lineage>
        <taxon>Bacteria</taxon>
        <taxon>Pseudomonadati</taxon>
        <taxon>Pseudomonadota</taxon>
        <taxon>Gammaproteobacteria</taxon>
        <taxon>Alkalimonas</taxon>
    </lineage>
</organism>
<feature type="compositionally biased region" description="Basic and acidic residues" evidence="1">
    <location>
        <begin position="28"/>
        <end position="47"/>
    </location>
</feature>
<name>A0ABT9GRW1_9GAMM</name>
<gene>
    <name evidence="2" type="ORF">Q3O59_11415</name>
</gene>
<accession>A0ABT9GRW1</accession>
<evidence type="ECO:0000256" key="1">
    <source>
        <dbReference type="SAM" id="MobiDB-lite"/>
    </source>
</evidence>
<feature type="region of interest" description="Disordered" evidence="1">
    <location>
        <begin position="1"/>
        <end position="80"/>
    </location>
</feature>
<keyword evidence="3" id="KW-1185">Reference proteome</keyword>
<comment type="caution">
    <text evidence="2">The sequence shown here is derived from an EMBL/GenBank/DDBJ whole genome shotgun (WGS) entry which is preliminary data.</text>
</comment>
<evidence type="ECO:0000313" key="2">
    <source>
        <dbReference type="EMBL" id="MDP4529629.1"/>
    </source>
</evidence>
<evidence type="ECO:0000313" key="3">
    <source>
        <dbReference type="Proteomes" id="UP001236258"/>
    </source>
</evidence>
<protein>
    <submittedName>
        <fullName evidence="2">Uncharacterized protein</fullName>
    </submittedName>
</protein>
<sequence length="80" mass="9093">MDVIIPFLQRTPGTPVDQEPRVVPPVFKEARLTPLKKERDQRDDHYGGKKRQAGSLPEAPETTPEDQQTVDEDGHVDIYI</sequence>
<dbReference type="Proteomes" id="UP001236258">
    <property type="component" value="Unassembled WGS sequence"/>
</dbReference>
<dbReference type="RefSeq" id="WP_305945695.1">
    <property type="nucleotide sequence ID" value="NZ_JAUZVY010000004.1"/>
</dbReference>
<reference evidence="2 3" key="1">
    <citation type="submission" date="2023-08" db="EMBL/GenBank/DDBJ databases">
        <authorList>
            <person name="Joshi A."/>
            <person name="Thite S."/>
        </authorList>
    </citation>
    <scope>NUCLEOTIDE SEQUENCE [LARGE SCALE GENOMIC DNA]</scope>
    <source>
        <strain evidence="2 3">1E1</strain>
    </source>
</reference>